<dbReference type="EMBL" id="CP113524">
    <property type="protein sequence ID" value="WAJ24605.1"/>
    <property type="molecule type" value="Genomic_DNA"/>
</dbReference>
<proteinExistence type="inferred from homology"/>
<protein>
    <submittedName>
        <fullName evidence="6">SH3 domain-containing C40 family peptidase</fullName>
    </submittedName>
</protein>
<dbReference type="RefSeq" id="WP_268115657.1">
    <property type="nucleotide sequence ID" value="NZ_CP113524.1"/>
</dbReference>
<reference evidence="6" key="1">
    <citation type="submission" date="2022-11" db="EMBL/GenBank/DDBJ databases">
        <title>Lacrimispora xylanolytica sy1, complete genome.</title>
        <authorList>
            <person name="Choi S."/>
        </authorList>
    </citation>
    <scope>NUCLEOTIDE SEQUENCE</scope>
    <source>
        <strain evidence="6">Sy1</strain>
    </source>
</reference>
<evidence type="ECO:0000256" key="4">
    <source>
        <dbReference type="ARBA" id="ARBA00022807"/>
    </source>
</evidence>
<dbReference type="InterPro" id="IPR038765">
    <property type="entry name" value="Papain-like_cys_pep_sf"/>
</dbReference>
<dbReference type="Pfam" id="PF00877">
    <property type="entry name" value="NLPC_P60"/>
    <property type="match status" value="1"/>
</dbReference>
<dbReference type="SUPFAM" id="SSF54001">
    <property type="entry name" value="Cysteine proteinases"/>
    <property type="match status" value="1"/>
</dbReference>
<evidence type="ECO:0000259" key="5">
    <source>
        <dbReference type="PROSITE" id="PS51935"/>
    </source>
</evidence>
<dbReference type="Proteomes" id="UP001163115">
    <property type="component" value="Chromosome"/>
</dbReference>
<evidence type="ECO:0000256" key="1">
    <source>
        <dbReference type="ARBA" id="ARBA00007074"/>
    </source>
</evidence>
<organism evidence="6 7">
    <name type="scientific">Lacrimispora xylanolytica</name>
    <dbReference type="NCBI Taxonomy" id="29375"/>
    <lineage>
        <taxon>Bacteria</taxon>
        <taxon>Bacillati</taxon>
        <taxon>Bacillota</taxon>
        <taxon>Clostridia</taxon>
        <taxon>Lachnospirales</taxon>
        <taxon>Lachnospiraceae</taxon>
        <taxon>Lacrimispora</taxon>
    </lineage>
</organism>
<dbReference type="InterPro" id="IPR000064">
    <property type="entry name" value="NLP_P60_dom"/>
</dbReference>
<feature type="domain" description="NlpC/P60" evidence="5">
    <location>
        <begin position="171"/>
        <end position="292"/>
    </location>
</feature>
<dbReference type="PROSITE" id="PS51935">
    <property type="entry name" value="NLPC_P60"/>
    <property type="match status" value="1"/>
</dbReference>
<evidence type="ECO:0000313" key="6">
    <source>
        <dbReference type="EMBL" id="WAJ24605.1"/>
    </source>
</evidence>
<gene>
    <name evidence="6" type="ORF">OW255_03585</name>
</gene>
<dbReference type="PANTHER" id="PTHR47053">
    <property type="entry name" value="MUREIN DD-ENDOPEPTIDASE MEPH-RELATED"/>
    <property type="match status" value="1"/>
</dbReference>
<sequence>MKQYGVALLPVVTLWDKPEETKKNKARETVSAIGDELLYGMGVRITGEPINGFYPVVTFYAYPGFVKQDELYLLSLEEMKAYEDDRLLVVNGRYVDVLSLPRVQGVRLASLPKGALIKVLGPDSEKKGWVKVELLSGETGYIRDQYLREKEFSQSYLWTEILPQSEIVDEMDFRRSVTETAMEYMGTQYRWGGRSTLGLDCSGLTSESYLLNGILIYRDARIEEGFPVHEIPKNAMLPGDLMYFPGHIAMYLGDCAYIHATAKVGNSGVVINSFDPASPYYRADLEESWYASGSIF</sequence>
<keyword evidence="2" id="KW-0645">Protease</keyword>
<comment type="similarity">
    <text evidence="1">Belongs to the peptidase C40 family.</text>
</comment>
<name>A0ABY7AD31_9FIRM</name>
<dbReference type="InterPro" id="IPR051202">
    <property type="entry name" value="Peptidase_C40"/>
</dbReference>
<dbReference type="PANTHER" id="PTHR47053:SF1">
    <property type="entry name" value="MUREIN DD-ENDOPEPTIDASE MEPH-RELATED"/>
    <property type="match status" value="1"/>
</dbReference>
<dbReference type="Gene3D" id="2.30.30.40">
    <property type="entry name" value="SH3 Domains"/>
    <property type="match status" value="1"/>
</dbReference>
<evidence type="ECO:0000256" key="2">
    <source>
        <dbReference type="ARBA" id="ARBA00022670"/>
    </source>
</evidence>
<evidence type="ECO:0000256" key="3">
    <source>
        <dbReference type="ARBA" id="ARBA00022801"/>
    </source>
</evidence>
<keyword evidence="3" id="KW-0378">Hydrolase</keyword>
<keyword evidence="4" id="KW-0788">Thiol protease</keyword>
<keyword evidence="7" id="KW-1185">Reference proteome</keyword>
<evidence type="ECO:0000313" key="7">
    <source>
        <dbReference type="Proteomes" id="UP001163115"/>
    </source>
</evidence>
<dbReference type="Gene3D" id="3.90.1720.10">
    <property type="entry name" value="endopeptidase domain like (from Nostoc punctiforme)"/>
    <property type="match status" value="1"/>
</dbReference>
<accession>A0ABY7AD31</accession>